<feature type="compositionally biased region" description="Polar residues" evidence="6">
    <location>
        <begin position="1"/>
        <end position="15"/>
    </location>
</feature>
<dbReference type="Proteomes" id="UP001497644">
    <property type="component" value="Chromosome 5"/>
</dbReference>
<evidence type="ECO:0000259" key="7">
    <source>
        <dbReference type="PROSITE" id="PS50157"/>
    </source>
</evidence>
<dbReference type="SUPFAM" id="SSF57667">
    <property type="entry name" value="beta-beta-alpha zinc fingers"/>
    <property type="match status" value="3"/>
</dbReference>
<sequence>METTMNAANQINSIESSKENKDVGSSSYDHYTCNICAFPCQTKGSLIRHMQLHEHTCSICNGLFESSKKLQTHMALNHGEAKYLCKLCNTTLWSKPDLRKHFMTKHLDPFCNTCNICNQEFQTMYAITTHMHHSHSSISVICTICKREFASFTALRLHNKHVHLKSGFQCGICGRRDIFSVVDLETHLRRHRDKQRVSSQHVCTTCGQCFDKKPHLTEHMIKCHGKANPYVCPVCKKSFEKRSNQIQHILTHMHNVYACDICGARFPRRSTLICHRKMHPGPLGPLPIIPVTGIVSKFVRDYLSGTKGLSDP</sequence>
<evidence type="ECO:0000256" key="5">
    <source>
        <dbReference type="PROSITE-ProRule" id="PRU00042"/>
    </source>
</evidence>
<dbReference type="PANTHER" id="PTHR24379:SF121">
    <property type="entry name" value="C2H2-TYPE DOMAIN-CONTAINING PROTEIN"/>
    <property type="match status" value="1"/>
</dbReference>
<dbReference type="AlphaFoldDB" id="A0AAV2NVY6"/>
<dbReference type="EMBL" id="OZ034828">
    <property type="protein sequence ID" value="CAL1684636.1"/>
    <property type="molecule type" value="Genomic_DNA"/>
</dbReference>
<keyword evidence="3 5" id="KW-0863">Zinc-finger</keyword>
<evidence type="ECO:0000256" key="2">
    <source>
        <dbReference type="ARBA" id="ARBA00022737"/>
    </source>
</evidence>
<feature type="domain" description="C2H2-type" evidence="7">
    <location>
        <begin position="230"/>
        <end position="252"/>
    </location>
</feature>
<dbReference type="PROSITE" id="PS50157">
    <property type="entry name" value="ZINC_FINGER_C2H2_2"/>
    <property type="match status" value="5"/>
</dbReference>
<feature type="domain" description="C2H2-type" evidence="7">
    <location>
        <begin position="55"/>
        <end position="83"/>
    </location>
</feature>
<proteinExistence type="predicted"/>
<gene>
    <name evidence="8" type="ORF">LPLAT_LOCUS10219</name>
</gene>
<name>A0AAV2NVY6_9HYME</name>
<keyword evidence="1" id="KW-0479">Metal-binding</keyword>
<dbReference type="PROSITE" id="PS00028">
    <property type="entry name" value="ZINC_FINGER_C2H2_1"/>
    <property type="match status" value="6"/>
</dbReference>
<protein>
    <recommendedName>
        <fullName evidence="7">C2H2-type domain-containing protein</fullName>
    </recommendedName>
</protein>
<feature type="domain" description="C2H2-type" evidence="7">
    <location>
        <begin position="257"/>
        <end position="284"/>
    </location>
</feature>
<dbReference type="Pfam" id="PF13912">
    <property type="entry name" value="zf-C2H2_6"/>
    <property type="match status" value="4"/>
</dbReference>
<evidence type="ECO:0000256" key="6">
    <source>
        <dbReference type="SAM" id="MobiDB-lite"/>
    </source>
</evidence>
<dbReference type="InterPro" id="IPR013087">
    <property type="entry name" value="Znf_C2H2_type"/>
</dbReference>
<keyword evidence="2" id="KW-0677">Repeat</keyword>
<dbReference type="InterPro" id="IPR036236">
    <property type="entry name" value="Znf_C2H2_sf"/>
</dbReference>
<dbReference type="Gene3D" id="3.30.160.60">
    <property type="entry name" value="Classic Zinc Finger"/>
    <property type="match status" value="5"/>
</dbReference>
<reference evidence="8" key="1">
    <citation type="submission" date="2024-04" db="EMBL/GenBank/DDBJ databases">
        <authorList>
            <consortium name="Molecular Ecology Group"/>
        </authorList>
    </citation>
    <scope>NUCLEOTIDE SEQUENCE</scope>
</reference>
<evidence type="ECO:0000256" key="1">
    <source>
        <dbReference type="ARBA" id="ARBA00022723"/>
    </source>
</evidence>
<dbReference type="Pfam" id="PF00096">
    <property type="entry name" value="zf-C2H2"/>
    <property type="match status" value="2"/>
</dbReference>
<feature type="domain" description="C2H2-type" evidence="7">
    <location>
        <begin position="201"/>
        <end position="229"/>
    </location>
</feature>
<evidence type="ECO:0000256" key="3">
    <source>
        <dbReference type="ARBA" id="ARBA00022771"/>
    </source>
</evidence>
<dbReference type="SMART" id="SM00355">
    <property type="entry name" value="ZnF_C2H2"/>
    <property type="match status" value="9"/>
</dbReference>
<evidence type="ECO:0000256" key="4">
    <source>
        <dbReference type="ARBA" id="ARBA00022833"/>
    </source>
</evidence>
<organism evidence="8 9">
    <name type="scientific">Lasius platythorax</name>
    <dbReference type="NCBI Taxonomy" id="488582"/>
    <lineage>
        <taxon>Eukaryota</taxon>
        <taxon>Metazoa</taxon>
        <taxon>Ecdysozoa</taxon>
        <taxon>Arthropoda</taxon>
        <taxon>Hexapoda</taxon>
        <taxon>Insecta</taxon>
        <taxon>Pterygota</taxon>
        <taxon>Neoptera</taxon>
        <taxon>Endopterygota</taxon>
        <taxon>Hymenoptera</taxon>
        <taxon>Apocrita</taxon>
        <taxon>Aculeata</taxon>
        <taxon>Formicoidea</taxon>
        <taxon>Formicidae</taxon>
        <taxon>Formicinae</taxon>
        <taxon>Lasius</taxon>
        <taxon>Lasius</taxon>
    </lineage>
</organism>
<feature type="domain" description="C2H2-type" evidence="7">
    <location>
        <begin position="140"/>
        <end position="163"/>
    </location>
</feature>
<keyword evidence="4" id="KW-0862">Zinc</keyword>
<dbReference type="GO" id="GO:0008270">
    <property type="term" value="F:zinc ion binding"/>
    <property type="evidence" value="ECO:0007669"/>
    <property type="project" value="UniProtKB-KW"/>
</dbReference>
<keyword evidence="9" id="KW-1185">Reference proteome</keyword>
<accession>A0AAV2NVY6</accession>
<dbReference type="PANTHER" id="PTHR24379">
    <property type="entry name" value="KRAB AND ZINC FINGER DOMAIN-CONTAINING"/>
    <property type="match status" value="1"/>
</dbReference>
<feature type="region of interest" description="Disordered" evidence="6">
    <location>
        <begin position="1"/>
        <end position="21"/>
    </location>
</feature>
<evidence type="ECO:0000313" key="9">
    <source>
        <dbReference type="Proteomes" id="UP001497644"/>
    </source>
</evidence>
<evidence type="ECO:0000313" key="8">
    <source>
        <dbReference type="EMBL" id="CAL1684636.1"/>
    </source>
</evidence>